<evidence type="ECO:0000256" key="1">
    <source>
        <dbReference type="SAM" id="SignalP"/>
    </source>
</evidence>
<keyword evidence="3" id="KW-1185">Reference proteome</keyword>
<feature type="signal peptide" evidence="1">
    <location>
        <begin position="1"/>
        <end position="22"/>
    </location>
</feature>
<accession>A0ABR2UL99</accession>
<dbReference type="EMBL" id="JARVKF010000417">
    <property type="protein sequence ID" value="KAK9415390.1"/>
    <property type="molecule type" value="Genomic_DNA"/>
</dbReference>
<gene>
    <name evidence="2" type="ORF">SUNI508_10580</name>
</gene>
<evidence type="ECO:0000313" key="2">
    <source>
        <dbReference type="EMBL" id="KAK9415390.1"/>
    </source>
</evidence>
<organism evidence="2 3">
    <name type="scientific">Seiridium unicorne</name>
    <dbReference type="NCBI Taxonomy" id="138068"/>
    <lineage>
        <taxon>Eukaryota</taxon>
        <taxon>Fungi</taxon>
        <taxon>Dikarya</taxon>
        <taxon>Ascomycota</taxon>
        <taxon>Pezizomycotina</taxon>
        <taxon>Sordariomycetes</taxon>
        <taxon>Xylariomycetidae</taxon>
        <taxon>Amphisphaeriales</taxon>
        <taxon>Sporocadaceae</taxon>
        <taxon>Seiridium</taxon>
    </lineage>
</organism>
<comment type="caution">
    <text evidence="2">The sequence shown here is derived from an EMBL/GenBank/DDBJ whole genome shotgun (WGS) entry which is preliminary data.</text>
</comment>
<feature type="chain" id="PRO_5046892858" evidence="1">
    <location>
        <begin position="23"/>
        <end position="109"/>
    </location>
</feature>
<sequence length="109" mass="12273">MHTILTPVLGFGFVVMIRNANASGTYDVDYARWSSNCNGVGQFPNENASYYGNHLHWDDARQQANPKVDARERIRRALGSGFDEDAAYQYQIENGTVKGIRGMVDKEEQ</sequence>
<evidence type="ECO:0000313" key="3">
    <source>
        <dbReference type="Proteomes" id="UP001408356"/>
    </source>
</evidence>
<protein>
    <submittedName>
        <fullName evidence="2">Uncharacterized protein</fullName>
    </submittedName>
</protein>
<dbReference type="Proteomes" id="UP001408356">
    <property type="component" value="Unassembled WGS sequence"/>
</dbReference>
<proteinExistence type="predicted"/>
<reference evidence="2 3" key="1">
    <citation type="journal article" date="2024" name="J. Plant Pathol.">
        <title>Sequence and assembly of the genome of Seiridium unicorne, isolate CBS 538.82, causal agent of cypress canker disease.</title>
        <authorList>
            <person name="Scali E."/>
            <person name="Rocca G.D."/>
            <person name="Danti R."/>
            <person name="Garbelotto M."/>
            <person name="Barberini S."/>
            <person name="Baroncelli R."/>
            <person name="Emiliani G."/>
        </authorList>
    </citation>
    <scope>NUCLEOTIDE SEQUENCE [LARGE SCALE GENOMIC DNA]</scope>
    <source>
        <strain evidence="2 3">BM-138-508</strain>
    </source>
</reference>
<keyword evidence="1" id="KW-0732">Signal</keyword>
<name>A0ABR2UL99_9PEZI</name>